<dbReference type="eggNOG" id="ENOG502ZCXR">
    <property type="taxonomic scope" value="Bacteria"/>
</dbReference>
<dbReference type="Proteomes" id="UP000002791">
    <property type="component" value="Chromosome"/>
</dbReference>
<evidence type="ECO:0000313" key="3">
    <source>
        <dbReference type="Proteomes" id="UP000002791"/>
    </source>
</evidence>
<gene>
    <name evidence="2" type="ORF">SaccyDRAFT_0778</name>
</gene>
<feature type="transmembrane region" description="Helical" evidence="1">
    <location>
        <begin position="29"/>
        <end position="54"/>
    </location>
</feature>
<evidence type="ECO:0000256" key="1">
    <source>
        <dbReference type="SAM" id="Phobius"/>
    </source>
</evidence>
<name>H5XJF1_9PSEU</name>
<evidence type="ECO:0000313" key="2">
    <source>
        <dbReference type="EMBL" id="EHR59701.1"/>
    </source>
</evidence>
<keyword evidence="3" id="KW-1185">Reference proteome</keyword>
<dbReference type="EMBL" id="CM001440">
    <property type="protein sequence ID" value="EHR59701.1"/>
    <property type="molecule type" value="Genomic_DNA"/>
</dbReference>
<keyword evidence="1" id="KW-1133">Transmembrane helix</keyword>
<reference evidence="2 3" key="1">
    <citation type="submission" date="2011-11" db="EMBL/GenBank/DDBJ databases">
        <title>The Noncontiguous Finished sequence of Saccharomonospora cyanea NA-134.</title>
        <authorList>
            <consortium name="US DOE Joint Genome Institute"/>
            <person name="Lucas S."/>
            <person name="Han J."/>
            <person name="Lapidus A."/>
            <person name="Cheng J.-F."/>
            <person name="Goodwin L."/>
            <person name="Pitluck S."/>
            <person name="Peters L."/>
            <person name="Ovchinnikova G."/>
            <person name="Lu M."/>
            <person name="Detter J.C."/>
            <person name="Han C."/>
            <person name="Tapia R."/>
            <person name="Land M."/>
            <person name="Hauser L."/>
            <person name="Kyrpides N."/>
            <person name="Ivanova N."/>
            <person name="Pagani I."/>
            <person name="Brambilla E.-M."/>
            <person name="Klenk H.-P."/>
            <person name="Woyke T."/>
        </authorList>
    </citation>
    <scope>NUCLEOTIDE SEQUENCE [LARGE SCALE GENOMIC DNA]</scope>
    <source>
        <strain evidence="2 3">NA-134</strain>
    </source>
</reference>
<keyword evidence="1" id="KW-0472">Membrane</keyword>
<feature type="transmembrane region" description="Helical" evidence="1">
    <location>
        <begin position="87"/>
        <end position="108"/>
    </location>
</feature>
<dbReference type="AlphaFoldDB" id="H5XJF1"/>
<feature type="transmembrane region" description="Helical" evidence="1">
    <location>
        <begin position="60"/>
        <end position="80"/>
    </location>
</feature>
<keyword evidence="1" id="KW-0812">Transmembrane</keyword>
<proteinExistence type="predicted"/>
<dbReference type="STRING" id="882082.SaccyDRAFT_0778"/>
<protein>
    <submittedName>
        <fullName evidence="2">Uncharacterized protein</fullName>
    </submittedName>
</protein>
<accession>H5XJF1</accession>
<sequence>MAEPDTVELRVASPAREPARARIPGWRGITGAFAAGWGVVFLVLLAAQLLAWAGGGEGPGAYTLVGHLVGGVLAGGAQYVADRSDGVRAGVAGGAVAVLTPTMLWLFWWS</sequence>
<dbReference type="OrthoDB" id="3557252at2"/>
<dbReference type="HOGENOM" id="CLU_152574_1_0_11"/>
<organism evidence="2 3">
    <name type="scientific">Saccharomonospora cyanea NA-134</name>
    <dbReference type="NCBI Taxonomy" id="882082"/>
    <lineage>
        <taxon>Bacteria</taxon>
        <taxon>Bacillati</taxon>
        <taxon>Actinomycetota</taxon>
        <taxon>Actinomycetes</taxon>
        <taxon>Pseudonocardiales</taxon>
        <taxon>Pseudonocardiaceae</taxon>
        <taxon>Saccharomonospora</taxon>
    </lineage>
</organism>
<dbReference type="RefSeq" id="WP_005453768.1">
    <property type="nucleotide sequence ID" value="NZ_CM001440.1"/>
</dbReference>